<reference evidence="1 2" key="1">
    <citation type="submission" date="2023-08" db="EMBL/GenBank/DDBJ databases">
        <title>Complete Genome and Methylome dissection of Serratia fonticola NEB369.</title>
        <authorList>
            <person name="Fomenkov A."/>
            <person name="Roberts R.D."/>
        </authorList>
    </citation>
    <scope>NUCLEOTIDE SEQUENCE [LARGE SCALE GENOMIC DNA]</scope>
    <source>
        <strain evidence="1 2">NEB369</strain>
    </source>
</reference>
<evidence type="ECO:0000313" key="1">
    <source>
        <dbReference type="EMBL" id="WMT14930.1"/>
    </source>
</evidence>
<organism evidence="1 2">
    <name type="scientific">Serratia fonticola</name>
    <dbReference type="NCBI Taxonomy" id="47917"/>
    <lineage>
        <taxon>Bacteria</taxon>
        <taxon>Pseudomonadati</taxon>
        <taxon>Pseudomonadota</taxon>
        <taxon>Gammaproteobacteria</taxon>
        <taxon>Enterobacterales</taxon>
        <taxon>Yersiniaceae</taxon>
        <taxon>Serratia</taxon>
    </lineage>
</organism>
<sequence length="349" mass="39037">MRLNDVITDCINLKLSSLATDLVIQCFGGNILLEDRPVLAIEVQSKEVLLWMMQGATNVHIYVSAGIFHINALYDPTDRFPAARIYFIKSEDLFFVGKVGVYLEQHGIKLAPVNDANFEKLIDVTGYARRYETWYEKRKADAKFFDGLLGGRLKNTAVDQGIWLSSNGRCLICGEKTDRMATSTVWGKSGMMIGMQLCLTHEAESQKQSTLLNYLSKYLGGTVMLSNMRPLTSQEILAQTCEVLKANLMCTILKVEEKTVTARRQSGVTVIVRMHSSSNYAYNILSPEGKQLSRVDSANHHKVSYGPDHVHSDLRKATKNVVEASFTYGDVGLDVKLLLKLIQEAEDKL</sequence>
<evidence type="ECO:0000313" key="2">
    <source>
        <dbReference type="Proteomes" id="UP001235341"/>
    </source>
</evidence>
<dbReference type="EMBL" id="CP133586">
    <property type="protein sequence ID" value="WMT14930.1"/>
    <property type="molecule type" value="Genomic_DNA"/>
</dbReference>
<proteinExistence type="predicted"/>
<accession>A0ABY9PNZ5</accession>
<name>A0ABY9PNZ5_SERFO</name>
<keyword evidence="2" id="KW-1185">Reference proteome</keyword>
<protein>
    <submittedName>
        <fullName evidence="1">DUF6516 family protein</fullName>
    </submittedName>
</protein>
<dbReference type="RefSeq" id="WP_309205679.1">
    <property type="nucleotide sequence ID" value="NZ_CP133586.1"/>
</dbReference>
<dbReference type="Proteomes" id="UP001235341">
    <property type="component" value="Chromosome"/>
</dbReference>
<gene>
    <name evidence="1" type="ORF">RFB13_00810</name>
</gene>